<feature type="compositionally biased region" description="Polar residues" evidence="1">
    <location>
        <begin position="8"/>
        <end position="26"/>
    </location>
</feature>
<gene>
    <name evidence="2" type="ORF">EYZ11_013555</name>
</gene>
<proteinExistence type="predicted"/>
<comment type="caution">
    <text evidence="2">The sequence shown here is derived from an EMBL/GenBank/DDBJ whole genome shotgun (WGS) entry which is preliminary data.</text>
</comment>
<dbReference type="Proteomes" id="UP000308092">
    <property type="component" value="Unassembled WGS sequence"/>
</dbReference>
<protein>
    <submittedName>
        <fullName evidence="2">Uncharacterized protein</fullName>
    </submittedName>
</protein>
<sequence length="35" mass="3784">MPIDVTRIHTNNGFTNIHKSNTNNVTGKPAPHVTG</sequence>
<accession>A0A4S3IXD8</accession>
<evidence type="ECO:0000313" key="2">
    <source>
        <dbReference type="EMBL" id="THC86999.1"/>
    </source>
</evidence>
<organism evidence="2 3">
    <name type="scientific">Aspergillus tanneri</name>
    <dbReference type="NCBI Taxonomy" id="1220188"/>
    <lineage>
        <taxon>Eukaryota</taxon>
        <taxon>Fungi</taxon>
        <taxon>Dikarya</taxon>
        <taxon>Ascomycota</taxon>
        <taxon>Pezizomycotina</taxon>
        <taxon>Eurotiomycetes</taxon>
        <taxon>Eurotiomycetidae</taxon>
        <taxon>Eurotiales</taxon>
        <taxon>Aspergillaceae</taxon>
        <taxon>Aspergillus</taxon>
        <taxon>Aspergillus subgen. Circumdati</taxon>
    </lineage>
</organism>
<name>A0A4S3IXD8_9EURO</name>
<dbReference type="EMBL" id="SOSA01001652">
    <property type="protein sequence ID" value="THC86999.1"/>
    <property type="molecule type" value="Genomic_DNA"/>
</dbReference>
<evidence type="ECO:0000313" key="3">
    <source>
        <dbReference type="Proteomes" id="UP000308092"/>
    </source>
</evidence>
<keyword evidence="3" id="KW-1185">Reference proteome</keyword>
<feature type="region of interest" description="Disordered" evidence="1">
    <location>
        <begin position="1"/>
        <end position="35"/>
    </location>
</feature>
<dbReference type="AlphaFoldDB" id="A0A4S3IXD8"/>
<dbReference type="VEuPathDB" id="FungiDB:EYZ11_013555"/>
<evidence type="ECO:0000256" key="1">
    <source>
        <dbReference type="SAM" id="MobiDB-lite"/>
    </source>
</evidence>
<reference evidence="2 3" key="1">
    <citation type="submission" date="2019-03" db="EMBL/GenBank/DDBJ databases">
        <title>The genome sequence of a newly discovered highly antifungal drug resistant Aspergillus species, Aspergillus tanneri NIH 1004.</title>
        <authorList>
            <person name="Mounaud S."/>
            <person name="Singh I."/>
            <person name="Joardar V."/>
            <person name="Pakala S."/>
            <person name="Pakala S."/>
            <person name="Venepally P."/>
            <person name="Hoover J."/>
            <person name="Nierman W."/>
            <person name="Chung J."/>
            <person name="Losada L."/>
        </authorList>
    </citation>
    <scope>NUCLEOTIDE SEQUENCE [LARGE SCALE GENOMIC DNA]</scope>
    <source>
        <strain evidence="2 3">NIH1004</strain>
    </source>
</reference>